<feature type="transmembrane region" description="Helical" evidence="1">
    <location>
        <begin position="208"/>
        <end position="230"/>
    </location>
</feature>
<dbReference type="PATRIC" id="fig|1122241.3.peg.2297"/>
<dbReference type="Pfam" id="PF12679">
    <property type="entry name" value="ABC2_membrane_2"/>
    <property type="match status" value="1"/>
</dbReference>
<name>A0A151AVA3_9FIRM</name>
<sequence>MGRWQDRVKEWLVWWRQQEWFSGGLKTVFQKELADNLSSTRFTILVFLVAVAGVGAFYVAAQSIRQAAGEGDPQFVFLRLFTTSGGSLPPFITFISFLGPLLGLALGFDAINGEHNKRTLSRLLAQPIYRDDVINGKFLAGLVVLAVVILALGFLVAGLGLLLIGVPPTGEEIGRLFIYLLVTIIYVAFWLSVSLLFSLLFRQTATSALAGIAVWLFFALFAGMLAGLIADGLFPVSEDAAPARILHNATLKQDLSRLSPTTLYDEATVTLLNPGVRTLGPVLVQQLEGAIPGSLPLDQSLLLIWPHLVGLIAATMLIFALAYYFFMRQEIRAG</sequence>
<feature type="transmembrane region" description="Helical" evidence="1">
    <location>
        <begin position="176"/>
        <end position="201"/>
    </location>
</feature>
<gene>
    <name evidence="2" type="ORF">MOMUL_21550</name>
</gene>
<dbReference type="Proteomes" id="UP000075670">
    <property type="component" value="Unassembled WGS sequence"/>
</dbReference>
<feature type="transmembrane region" description="Helical" evidence="1">
    <location>
        <begin position="88"/>
        <end position="108"/>
    </location>
</feature>
<comment type="caution">
    <text evidence="2">The sequence shown here is derived from an EMBL/GenBank/DDBJ whole genome shotgun (WGS) entry which is preliminary data.</text>
</comment>
<dbReference type="GO" id="GO:0005886">
    <property type="term" value="C:plasma membrane"/>
    <property type="evidence" value="ECO:0007669"/>
    <property type="project" value="UniProtKB-SubCell"/>
</dbReference>
<dbReference type="GO" id="GO:0140359">
    <property type="term" value="F:ABC-type transporter activity"/>
    <property type="evidence" value="ECO:0007669"/>
    <property type="project" value="InterPro"/>
</dbReference>
<dbReference type="AlphaFoldDB" id="A0A151AVA3"/>
<feature type="transmembrane region" description="Helical" evidence="1">
    <location>
        <begin position="42"/>
        <end position="61"/>
    </location>
</feature>
<dbReference type="PANTHER" id="PTHR43471:SF14">
    <property type="entry name" value="ABC-2 TYPE TRANSPORT SYSTEM PERMEASE PROTEIN"/>
    <property type="match status" value="1"/>
</dbReference>
<evidence type="ECO:0000256" key="1">
    <source>
        <dbReference type="SAM" id="Phobius"/>
    </source>
</evidence>
<feature type="transmembrane region" description="Helical" evidence="1">
    <location>
        <begin position="138"/>
        <end position="164"/>
    </location>
</feature>
<protein>
    <submittedName>
        <fullName evidence="2">ABC-2 family transporter protein</fullName>
    </submittedName>
</protein>
<feature type="transmembrane region" description="Helical" evidence="1">
    <location>
        <begin position="304"/>
        <end position="326"/>
    </location>
</feature>
<dbReference type="RefSeq" id="WP_084785600.1">
    <property type="nucleotide sequence ID" value="NZ_LTBC01000009.1"/>
</dbReference>
<keyword evidence="1" id="KW-1133">Transmembrane helix</keyword>
<proteinExistence type="predicted"/>
<keyword evidence="1" id="KW-0472">Membrane</keyword>
<dbReference type="OrthoDB" id="9795677at2"/>
<keyword evidence="1" id="KW-0812">Transmembrane</keyword>
<dbReference type="PANTHER" id="PTHR43471">
    <property type="entry name" value="ABC TRANSPORTER PERMEASE"/>
    <property type="match status" value="1"/>
</dbReference>
<reference evidence="2 3" key="1">
    <citation type="submission" date="2016-02" db="EMBL/GenBank/DDBJ databases">
        <title>Genome sequence of Moorella mulderi DSM 14980.</title>
        <authorList>
            <person name="Poehlein A."/>
            <person name="Daniel R."/>
        </authorList>
    </citation>
    <scope>NUCLEOTIDE SEQUENCE [LARGE SCALE GENOMIC DNA]</scope>
    <source>
        <strain evidence="2 3">DSM 14980</strain>
    </source>
</reference>
<accession>A0A151AVA3</accession>
<dbReference type="EMBL" id="LTBC01000009">
    <property type="protein sequence ID" value="KYH31599.1"/>
    <property type="molecule type" value="Genomic_DNA"/>
</dbReference>
<keyword evidence="3" id="KW-1185">Reference proteome</keyword>
<evidence type="ECO:0000313" key="2">
    <source>
        <dbReference type="EMBL" id="KYH31599.1"/>
    </source>
</evidence>
<organism evidence="2 3">
    <name type="scientific">Moorella mulderi DSM 14980</name>
    <dbReference type="NCBI Taxonomy" id="1122241"/>
    <lineage>
        <taxon>Bacteria</taxon>
        <taxon>Bacillati</taxon>
        <taxon>Bacillota</taxon>
        <taxon>Clostridia</taxon>
        <taxon>Neomoorellales</taxon>
        <taxon>Neomoorellaceae</taxon>
        <taxon>Neomoorella</taxon>
    </lineage>
</organism>
<evidence type="ECO:0000313" key="3">
    <source>
        <dbReference type="Proteomes" id="UP000075670"/>
    </source>
</evidence>